<dbReference type="InterPro" id="IPR028204">
    <property type="entry name" value="Tricorn_C1"/>
</dbReference>
<dbReference type="Gene3D" id="2.120.10.60">
    <property type="entry name" value="Tricorn protease N-terminal domain"/>
    <property type="match status" value="1"/>
</dbReference>
<evidence type="ECO:0000256" key="5">
    <source>
        <dbReference type="ARBA" id="ARBA00022801"/>
    </source>
</evidence>
<feature type="domain" description="Tail specific protease" evidence="8">
    <location>
        <begin position="1059"/>
        <end position="1244"/>
    </location>
</feature>
<dbReference type="SUPFAM" id="SSF50998">
    <property type="entry name" value="Quinoprotein alcohol dehydrogenase-like"/>
    <property type="match status" value="1"/>
</dbReference>
<dbReference type="SUPFAM" id="SSF52096">
    <property type="entry name" value="ClpP/crotonase"/>
    <property type="match status" value="1"/>
</dbReference>
<dbReference type="Pfam" id="PF26549">
    <property type="entry name" value="Tricorn_N"/>
    <property type="match status" value="1"/>
</dbReference>
<keyword evidence="5" id="KW-0378">Hydrolase</keyword>
<feature type="region of interest" description="Disordered" evidence="7">
    <location>
        <begin position="617"/>
        <end position="706"/>
    </location>
</feature>
<name>A0A1Y5IFZ4_OSTTA</name>
<evidence type="ECO:0000256" key="1">
    <source>
        <dbReference type="ARBA" id="ARBA00004496"/>
    </source>
</evidence>
<evidence type="ECO:0000256" key="3">
    <source>
        <dbReference type="ARBA" id="ARBA00022490"/>
    </source>
</evidence>
<dbReference type="PANTHER" id="PTHR43253:SF1">
    <property type="entry name" value="TRICORN PROTEASE HOMOLOG 2-RELATED"/>
    <property type="match status" value="1"/>
</dbReference>
<evidence type="ECO:0000256" key="7">
    <source>
        <dbReference type="SAM" id="MobiDB-lite"/>
    </source>
</evidence>
<dbReference type="Gene3D" id="2.30.42.10">
    <property type="match status" value="1"/>
</dbReference>
<dbReference type="InterPro" id="IPR005151">
    <property type="entry name" value="Tail-specific_protease"/>
</dbReference>
<dbReference type="InterPro" id="IPR015943">
    <property type="entry name" value="WD40/YVTN_repeat-like_dom_sf"/>
</dbReference>
<dbReference type="SMART" id="SM00245">
    <property type="entry name" value="TSPc"/>
    <property type="match status" value="1"/>
</dbReference>
<dbReference type="Pfam" id="PF14684">
    <property type="entry name" value="Tricorn_C1"/>
    <property type="match status" value="1"/>
</dbReference>
<keyword evidence="4 9" id="KW-0645">Protease</keyword>
<comment type="subcellular location">
    <subcellularLocation>
        <location evidence="1">Cytoplasm</location>
    </subcellularLocation>
</comment>
<evidence type="ECO:0000259" key="8">
    <source>
        <dbReference type="SMART" id="SM00245"/>
    </source>
</evidence>
<accession>A0A1Y5IFZ4</accession>
<dbReference type="InterPro" id="IPR011047">
    <property type="entry name" value="Quinoprotein_ADH-like_sf"/>
</dbReference>
<dbReference type="EMBL" id="KZ155780">
    <property type="protein sequence ID" value="OUS47013.1"/>
    <property type="molecule type" value="Genomic_DNA"/>
</dbReference>
<organism evidence="9">
    <name type="scientific">Ostreococcus tauri</name>
    <name type="common">Marine green alga</name>
    <dbReference type="NCBI Taxonomy" id="70448"/>
    <lineage>
        <taxon>Eukaryota</taxon>
        <taxon>Viridiplantae</taxon>
        <taxon>Chlorophyta</taxon>
        <taxon>Mamiellophyceae</taxon>
        <taxon>Mamiellales</taxon>
        <taxon>Bathycoccaceae</taxon>
        <taxon>Ostreococcus</taxon>
    </lineage>
</organism>
<dbReference type="Proteomes" id="UP000195557">
    <property type="component" value="Unassembled WGS sequence"/>
</dbReference>
<dbReference type="Gene3D" id="3.90.226.10">
    <property type="entry name" value="2-enoyl-CoA Hydratase, Chain A, domain 1"/>
    <property type="match status" value="1"/>
</dbReference>
<reference evidence="9" key="1">
    <citation type="submission" date="2017-04" db="EMBL/GenBank/DDBJ databases">
        <title>Population genomics of picophytoplankton unveils novel chromosome hypervariability.</title>
        <authorList>
            <consortium name="DOE Joint Genome Institute"/>
            <person name="Blanc-Mathieu R."/>
            <person name="Krasovec M."/>
            <person name="Hebrard M."/>
            <person name="Yau S."/>
            <person name="Desgranges E."/>
            <person name="Martin J."/>
            <person name="Schackwitz W."/>
            <person name="Kuo A."/>
            <person name="Salin G."/>
            <person name="Donnadieu C."/>
            <person name="Desdevises Y."/>
            <person name="Sanchez-Ferandin S."/>
            <person name="Moreau H."/>
            <person name="Rivals E."/>
            <person name="Grigoriev I.V."/>
            <person name="Grimsley N."/>
            <person name="Eyre-Walker A."/>
            <person name="Piganeau G."/>
        </authorList>
    </citation>
    <scope>NUCLEOTIDE SEQUENCE [LARGE SCALE GENOMIC DNA]</scope>
    <source>
        <strain evidence="9">RCC 1115</strain>
    </source>
</reference>
<dbReference type="CDD" id="cd07562">
    <property type="entry name" value="Peptidase_S41_TRI"/>
    <property type="match status" value="1"/>
</dbReference>
<sequence>MAIRAQVLARTSQVMPPARFRAARRPSRALTSAQRARPRASSARAAAPLILDVDARSTSEIGYYRWPAIKGNEVYFVCEDDVYAARLDGSEGRSATARRLTQAHGACQRPVVSPDGSKVAFSCVEDGYVEIYVVDSDGGPMKQLTHMGASYARACCFSEDGKRVYFTSSGASAEPSGEEFWVVNIEAGAPMRLGIGPGQDLDVRTVNGKELALVGRNTEDPGTAHWRGYAGGAGGEIWIGSVDKLVRIDSFDELTGNFGNARWLNDEHIVFTMEVNGNVNVYHARVEIGENTATLSDVTSVTDETVLPARSLSVDTTLEPKLSWTVGGEIHFKDGNKDAEKLAVKWVGPRTQLSKRFVYAEDWLENWDLHPEGLTVMTIVRGQPFTMGIWDGPVLSYPPATIQKTPKGKVVEPLSRLARKSQARVRLGSYLFDGERLVYVSDASGEDDIELHWEEADRPAKRLGLHHGLLGRVEILVPSPEAPLVAVVNHRDSLLIINVENGEMRTADSSSEGGGIDDLTWSPCGNWLAYTHYMNNDRSCIRILDVRNGKVFDATRPVLGDHSPAWDPDGKYLYFLGSRELEPVYDAATFGLAFPHVERPHLIILQKDVRNPLLKELRPPYDTESSSGSDYDSESESMPRNEKKSGAKNKWTSKKKSSSKGEEDEDDWETDDGDEEDDEMRSEDESDDDYAPSNHSDDAPPPIEIDVDGLTDRVIALPMPISRYGSLCGLEDGRFMVVEYPPSRGAPGGVGVDYSSDEDDEGLGSLISYSIRDLRRSILIHGGVSEVSLSMDRKCMAVERDSGGYLELRVYKAGVRPEEEGSDSEELDQQLCDRRTGLVNLDGRIRVLVDPQREWAQMLGEVYRRLRDDFYDEDMNGVDWEQVLEEYEKLLPKVSTRTEFADLLREMTARLGCSHVAVTPGDPGRSARRHSAGYLGADFIWDAKSGGYRIMNIVKGDSWDDARGGVLSKPGVNINEGDILLSIDRIPLTEDIPPASLLIEKGGAEVLLMVKIDSDGGPIEEALDKLVLGKNGKKKSTNKKNDGAPKKGDVVPVRVRAMHSEVDARYRDMIQKRTSRVHTKSDGLVGYLHVPDMERTGYSEFWRHYACEVRKGSLILDLRGNTGGHISELLLSKLSQRALAWDIPRRGELQVYPQNTPGPLVMLVDERTGSDAELMAESFRNLGLGRVVGTRTWGGLLSINGSGDLIDGSELSLPSQNVLLVNELNNPRTNSVENRGVVPDVEVRVSPADHARGADPQLDRAVKEALELLETRDETARAPLFLNKARKDETAAQEIEKSLTRKPWSFATWAPLPPTKEEEEKARAARSGSRAAKFRRGAARVESKEI</sequence>
<dbReference type="Pfam" id="PF14685">
    <property type="entry name" value="PDZ_Tricorn"/>
    <property type="match status" value="1"/>
</dbReference>
<evidence type="ECO:0000313" key="9">
    <source>
        <dbReference type="EMBL" id="OUS47013.1"/>
    </source>
</evidence>
<gene>
    <name evidence="9" type="ORF">BE221DRAFT_191545</name>
</gene>
<evidence type="ECO:0000256" key="4">
    <source>
        <dbReference type="ARBA" id="ARBA00022670"/>
    </source>
</evidence>
<protein>
    <submittedName>
        <fullName evidence="9">Tricorn protease</fullName>
    </submittedName>
</protein>
<dbReference type="PANTHER" id="PTHR43253">
    <property type="entry name" value="TRICORN PROTEASE HOMOLOG 2-RELATED"/>
    <property type="match status" value="1"/>
</dbReference>
<dbReference type="eggNOG" id="ENOG502S42J">
    <property type="taxonomic scope" value="Eukaryota"/>
</dbReference>
<dbReference type="Gene3D" id="3.30.750.44">
    <property type="match status" value="1"/>
</dbReference>
<evidence type="ECO:0000256" key="2">
    <source>
        <dbReference type="ARBA" id="ARBA00008524"/>
    </source>
</evidence>
<dbReference type="Pfam" id="PF26550">
    <property type="entry name" value="Tricorn_2nd"/>
    <property type="match status" value="1"/>
</dbReference>
<proteinExistence type="inferred from homology"/>
<dbReference type="InterPro" id="IPR036034">
    <property type="entry name" value="PDZ_sf"/>
</dbReference>
<comment type="similarity">
    <text evidence="2">Belongs to the peptidase S41B family.</text>
</comment>
<feature type="compositionally biased region" description="Acidic residues" evidence="7">
    <location>
        <begin position="662"/>
        <end position="690"/>
    </location>
</feature>
<feature type="region of interest" description="Disordered" evidence="7">
    <location>
        <begin position="1306"/>
        <end position="1346"/>
    </location>
</feature>
<dbReference type="Gene3D" id="2.130.10.10">
    <property type="entry name" value="YVTN repeat-like/Quinoprotein amine dehydrogenase"/>
    <property type="match status" value="1"/>
</dbReference>
<dbReference type="GO" id="GO:0005737">
    <property type="term" value="C:cytoplasm"/>
    <property type="evidence" value="ECO:0007669"/>
    <property type="project" value="UniProtKB-SubCell"/>
</dbReference>
<dbReference type="SUPFAM" id="SSF50156">
    <property type="entry name" value="PDZ domain-like"/>
    <property type="match status" value="1"/>
</dbReference>
<dbReference type="InterPro" id="IPR029414">
    <property type="entry name" value="Tricorn_PDZ"/>
</dbReference>
<dbReference type="Pfam" id="PF03572">
    <property type="entry name" value="Peptidase_S41"/>
    <property type="match status" value="1"/>
</dbReference>
<dbReference type="InterPro" id="IPR012393">
    <property type="entry name" value="Tricorn_protease"/>
</dbReference>
<dbReference type="GO" id="GO:0008236">
    <property type="term" value="F:serine-type peptidase activity"/>
    <property type="evidence" value="ECO:0007669"/>
    <property type="project" value="UniProtKB-KW"/>
</dbReference>
<dbReference type="CDD" id="cd10828">
    <property type="entry name" value="cpPDZ_Tricorn-protease"/>
    <property type="match status" value="1"/>
</dbReference>
<dbReference type="GO" id="GO:0006508">
    <property type="term" value="P:proteolysis"/>
    <property type="evidence" value="ECO:0007669"/>
    <property type="project" value="UniProtKB-KW"/>
</dbReference>
<evidence type="ECO:0000256" key="6">
    <source>
        <dbReference type="ARBA" id="ARBA00022825"/>
    </source>
</evidence>
<keyword evidence="6" id="KW-0720">Serine protease</keyword>
<keyword evidence="3" id="KW-0963">Cytoplasm</keyword>
<dbReference type="InterPro" id="IPR029045">
    <property type="entry name" value="ClpP/crotonase-like_dom_sf"/>
</dbReference>